<keyword evidence="2" id="KW-1185">Reference proteome</keyword>
<evidence type="ECO:0000313" key="2">
    <source>
        <dbReference type="Proteomes" id="UP000766904"/>
    </source>
</evidence>
<sequence>MSSLNEEMADVQTEIDQVRELLRTEVPNLFEFDVTVSRIEYNANNNSVTLTVEPSSEARKQISEEFGGVRVRMDDQLTFEFQFTSDV</sequence>
<organism evidence="1 2">
    <name type="scientific">Natronococcus pandeyae</name>
    <dbReference type="NCBI Taxonomy" id="2055836"/>
    <lineage>
        <taxon>Archaea</taxon>
        <taxon>Methanobacteriati</taxon>
        <taxon>Methanobacteriota</taxon>
        <taxon>Stenosarchaea group</taxon>
        <taxon>Halobacteria</taxon>
        <taxon>Halobacteriales</taxon>
        <taxon>Natrialbaceae</taxon>
        <taxon>Natronococcus</taxon>
    </lineage>
</organism>
<name>A0A8J8TRR5_9EURY</name>
<dbReference type="EMBL" id="PHNJ01000001">
    <property type="protein sequence ID" value="TYL40296.1"/>
    <property type="molecule type" value="Genomic_DNA"/>
</dbReference>
<dbReference type="AlphaFoldDB" id="A0A8J8TRR5"/>
<accession>A0A8J8TRR5</accession>
<evidence type="ECO:0000313" key="1">
    <source>
        <dbReference type="EMBL" id="TYL40296.1"/>
    </source>
</evidence>
<protein>
    <submittedName>
        <fullName evidence="1">Uncharacterized protein</fullName>
    </submittedName>
</protein>
<dbReference type="OrthoDB" id="161051at2157"/>
<dbReference type="RefSeq" id="WP_148856081.1">
    <property type="nucleotide sequence ID" value="NZ_PHNJ01000001.1"/>
</dbReference>
<gene>
    <name evidence="1" type="ORF">CV102_01580</name>
</gene>
<comment type="caution">
    <text evidence="1">The sequence shown here is derived from an EMBL/GenBank/DDBJ whole genome shotgun (WGS) entry which is preliminary data.</text>
</comment>
<dbReference type="Proteomes" id="UP000766904">
    <property type="component" value="Unassembled WGS sequence"/>
</dbReference>
<proteinExistence type="predicted"/>
<reference evidence="1" key="1">
    <citation type="submission" date="2017-11" db="EMBL/GenBank/DDBJ databases">
        <authorList>
            <person name="Kajale S.C."/>
            <person name="Sharma A."/>
        </authorList>
    </citation>
    <scope>NUCLEOTIDE SEQUENCE</scope>
    <source>
        <strain evidence="1">LS1_42</strain>
    </source>
</reference>